<evidence type="ECO:0000313" key="4">
    <source>
        <dbReference type="EMBL" id="PQJ52368.1"/>
    </source>
</evidence>
<evidence type="ECO:0000313" key="5">
    <source>
        <dbReference type="Proteomes" id="UP000239007"/>
    </source>
</evidence>
<dbReference type="AlphaFoldDB" id="A0A2S7URK1"/>
<accession>A0A2S7URK1</accession>
<reference evidence="4 5" key="1">
    <citation type="submission" date="2016-12" db="EMBL/GenBank/DDBJ databases">
        <title>Diversity of luminous bacteria.</title>
        <authorList>
            <person name="Yoshizawa S."/>
            <person name="Kogure K."/>
        </authorList>
    </citation>
    <scope>NUCLEOTIDE SEQUENCE [LARGE SCALE GENOMIC DNA]</scope>
    <source>
        <strain evidence="4 5">SA4-48</strain>
    </source>
</reference>
<dbReference type="Pfam" id="PF13250">
    <property type="entry name" value="SNIPE"/>
    <property type="match status" value="1"/>
</dbReference>
<dbReference type="InterPro" id="IPR025280">
    <property type="entry name" value="SNIPE"/>
</dbReference>
<feature type="coiled-coil region" evidence="1">
    <location>
        <begin position="50"/>
        <end position="94"/>
    </location>
</feature>
<dbReference type="OrthoDB" id="9811665at2"/>
<feature type="domain" description="Bacteriophage T5 Orf172 DNA-binding" evidence="3">
    <location>
        <begin position="347"/>
        <end position="430"/>
    </location>
</feature>
<keyword evidence="5" id="KW-1185">Reference proteome</keyword>
<proteinExistence type="predicted"/>
<keyword evidence="2" id="KW-1133">Transmembrane helix</keyword>
<dbReference type="InterPro" id="IPR018306">
    <property type="entry name" value="Phage_T5_Orf172_DNA-bd"/>
</dbReference>
<gene>
    <name evidence="4" type="ORF">BTO11_01005</name>
</gene>
<evidence type="ECO:0000256" key="2">
    <source>
        <dbReference type="SAM" id="Phobius"/>
    </source>
</evidence>
<name>A0A2S7URK1_9GAMM</name>
<protein>
    <recommendedName>
        <fullName evidence="3">Bacteriophage T5 Orf172 DNA-binding domain-containing protein</fullName>
    </recommendedName>
</protein>
<keyword evidence="1" id="KW-0175">Coiled coil</keyword>
<dbReference type="Pfam" id="PF13455">
    <property type="entry name" value="MUG113"/>
    <property type="match status" value="1"/>
</dbReference>
<keyword evidence="2" id="KW-0812">Transmembrane</keyword>
<keyword evidence="2" id="KW-0472">Membrane</keyword>
<dbReference type="EMBL" id="MSCH01000003">
    <property type="protein sequence ID" value="PQJ52368.1"/>
    <property type="molecule type" value="Genomic_DNA"/>
</dbReference>
<organism evidence="4 5">
    <name type="scientific">Psychrosphaera saromensis</name>
    <dbReference type="NCBI Taxonomy" id="716813"/>
    <lineage>
        <taxon>Bacteria</taxon>
        <taxon>Pseudomonadati</taxon>
        <taxon>Pseudomonadota</taxon>
        <taxon>Gammaproteobacteria</taxon>
        <taxon>Alteromonadales</taxon>
        <taxon>Pseudoalteromonadaceae</taxon>
        <taxon>Psychrosphaera</taxon>
    </lineage>
</organism>
<evidence type="ECO:0000256" key="1">
    <source>
        <dbReference type="SAM" id="Coils"/>
    </source>
</evidence>
<feature type="coiled-coil region" evidence="1">
    <location>
        <begin position="246"/>
        <end position="330"/>
    </location>
</feature>
<feature type="transmembrane region" description="Helical" evidence="2">
    <location>
        <begin position="13"/>
        <end position="32"/>
    </location>
</feature>
<dbReference type="Proteomes" id="UP000239007">
    <property type="component" value="Unassembled WGS sequence"/>
</dbReference>
<comment type="caution">
    <text evidence="4">The sequence shown here is derived from an EMBL/GenBank/DDBJ whole genome shotgun (WGS) entry which is preliminary data.</text>
</comment>
<sequence length="469" mass="54495">MVMFSLNPATYKLALIFAVIFLIIITIIVFRLRKNIGLLKSNLLTEIKVKSQLQNKVQEFEDKYSDVFDREKTITSLDQEIAKKNNDINSLRSSYQQKKKIFDNLMAEAAIYDETIELADLGFYKPSFSFDHSEIYKEKINEIKAEQKIMVGDKAAITCTTEWSVEGSKVKGRTMTNRNIRMTARAFNNECDAAIGKVKWNNAQRMIERIHKAFDAINKLNESNMIFINDEYLDLKISELKLTHEYHEKRQQEKEEQAEIRQQMREESRLEKDMEEALKEEGKFQTLLDKATKQAQKSTGDKLSKLEEQIAKLHNELAEAHEKSERAKSMAEQTKAGHVYVISNVGSFGENVYKIGMTRRLEPLDRVKELGDASVPFLFDVHAMIYTENAPDLEKSLHNEFNDRRLNLVNSRKEFFDVELLEIEKVVKDKHGDAEFYITAEARQYNESRAIRANREEAMSQVIEFPEEI</sequence>
<dbReference type="SMART" id="SM00974">
    <property type="entry name" value="T5orf172"/>
    <property type="match status" value="1"/>
</dbReference>
<evidence type="ECO:0000259" key="3">
    <source>
        <dbReference type="SMART" id="SM00974"/>
    </source>
</evidence>